<reference evidence="2 3" key="1">
    <citation type="submission" date="2019-07" db="EMBL/GenBank/DDBJ databases">
        <title>Draft Genome Sequences of Bacteroides pyogenes Strains Isolated from the Uterus Holstein Dairy Cows with Metritis.</title>
        <authorList>
            <person name="Cunha F."/>
            <person name="Galvao K.N."/>
            <person name="Jeon S.J."/>
            <person name="Jeong K.C."/>
        </authorList>
    </citation>
    <scope>NUCLEOTIDE SEQUENCE [LARGE SCALE GENOMIC DNA]</scope>
    <source>
        <strain evidence="2 3">KG-31</strain>
    </source>
</reference>
<proteinExistence type="predicted"/>
<dbReference type="RefSeq" id="WP_148730809.1">
    <property type="nucleotide sequence ID" value="NZ_VKLW01000032.1"/>
</dbReference>
<sequence length="291" mass="33837">MKSKILCLVFMVLAFSYSCQGQSSQRAASAKIEQRKEKDVYQMVKNFYMSYASNVAHGFDSKNEALLNENMTQALIGKVKRMRAATQSDPIIRAQDFNLKDINTFEVSHLEGGWYSVNYVQGAKEKKRVDIPIRITNMDNKLLIDYITPEWNNSLYGDSLLCKRETTSQTIDSSSPVSLLKTFYAVYTMEYCIMPIDLTNRLDVLCKKHCTQKAFDEIQEARANTPTYDLLIDYYDFDKLWQPTLTFTQLMGDEYKVSYTKWQNITTNIYVSIIKKDGTYFIDDIRVEREY</sequence>
<dbReference type="AlphaFoldDB" id="A0A5D3FCM8"/>
<accession>A0A5D3FCM8</accession>
<dbReference type="PROSITE" id="PS51257">
    <property type="entry name" value="PROKAR_LIPOPROTEIN"/>
    <property type="match status" value="1"/>
</dbReference>
<comment type="caution">
    <text evidence="2">The sequence shown here is derived from an EMBL/GenBank/DDBJ whole genome shotgun (WGS) entry which is preliminary data.</text>
</comment>
<keyword evidence="1" id="KW-0732">Signal</keyword>
<evidence type="ECO:0000256" key="1">
    <source>
        <dbReference type="SAM" id="SignalP"/>
    </source>
</evidence>
<evidence type="ECO:0000313" key="2">
    <source>
        <dbReference type="EMBL" id="TYK32341.1"/>
    </source>
</evidence>
<dbReference type="Proteomes" id="UP000324383">
    <property type="component" value="Unassembled WGS sequence"/>
</dbReference>
<organism evidence="2 3">
    <name type="scientific">Bacteroides pyogenes</name>
    <dbReference type="NCBI Taxonomy" id="310300"/>
    <lineage>
        <taxon>Bacteria</taxon>
        <taxon>Pseudomonadati</taxon>
        <taxon>Bacteroidota</taxon>
        <taxon>Bacteroidia</taxon>
        <taxon>Bacteroidales</taxon>
        <taxon>Bacteroidaceae</taxon>
        <taxon>Bacteroides</taxon>
    </lineage>
</organism>
<protein>
    <recommendedName>
        <fullName evidence="4">DUF3828 domain-containing protein</fullName>
    </recommendedName>
</protein>
<name>A0A5D3FCM8_9BACE</name>
<gene>
    <name evidence="2" type="ORF">FNJ60_12475</name>
</gene>
<dbReference type="Gene3D" id="3.10.450.50">
    <property type="match status" value="2"/>
</dbReference>
<dbReference type="EMBL" id="VKLW01000032">
    <property type="protein sequence ID" value="TYK32341.1"/>
    <property type="molecule type" value="Genomic_DNA"/>
</dbReference>
<keyword evidence="3" id="KW-1185">Reference proteome</keyword>
<evidence type="ECO:0008006" key="4">
    <source>
        <dbReference type="Google" id="ProtNLM"/>
    </source>
</evidence>
<feature type="signal peptide" evidence="1">
    <location>
        <begin position="1"/>
        <end position="21"/>
    </location>
</feature>
<evidence type="ECO:0000313" key="3">
    <source>
        <dbReference type="Proteomes" id="UP000324383"/>
    </source>
</evidence>
<feature type="chain" id="PRO_5030116433" description="DUF3828 domain-containing protein" evidence="1">
    <location>
        <begin position="22"/>
        <end position="291"/>
    </location>
</feature>